<dbReference type="CDD" id="cd16377">
    <property type="entry name" value="23S_rRNA_IVP_like"/>
    <property type="match status" value="1"/>
</dbReference>
<dbReference type="HOGENOM" id="CLU_129874_0_5_10"/>
<gene>
    <name evidence="1" type="ORF">Mucpa_4297</name>
</gene>
<dbReference type="RefSeq" id="WP_008509178.1">
    <property type="nucleotide sequence ID" value="NZ_CM001403.1"/>
</dbReference>
<keyword evidence="1" id="KW-0689">Ribosomal protein</keyword>
<evidence type="ECO:0000313" key="2">
    <source>
        <dbReference type="Proteomes" id="UP000002774"/>
    </source>
</evidence>
<dbReference type="Proteomes" id="UP000002774">
    <property type="component" value="Chromosome"/>
</dbReference>
<dbReference type="Gene3D" id="1.20.1440.60">
    <property type="entry name" value="23S rRNA-intervening sequence"/>
    <property type="match status" value="1"/>
</dbReference>
<sequence>MAFKFESLQVWQIALELTDSIHLLTKHSFPKDELFILTSQIKRAADSVVLNIAEGSTGQTNPVFINFLNYALRSAIEVVACLFIARRRNYINEEDFQKLYNEYQSLSKMITSLRNTL</sequence>
<dbReference type="AlphaFoldDB" id="H1Y6Y0"/>
<dbReference type="InterPro" id="IPR036583">
    <property type="entry name" value="23S_rRNA_IVS_sf"/>
</dbReference>
<dbReference type="OrthoDB" id="9811959at2"/>
<dbReference type="SUPFAM" id="SSF158446">
    <property type="entry name" value="IVS-encoded protein-like"/>
    <property type="match status" value="1"/>
</dbReference>
<dbReference type="EMBL" id="CM001403">
    <property type="protein sequence ID" value="EHQ28387.1"/>
    <property type="molecule type" value="Genomic_DNA"/>
</dbReference>
<protein>
    <submittedName>
        <fullName evidence="1">S23 ribosomal protein</fullName>
    </submittedName>
</protein>
<name>H1Y6Y0_9SPHI</name>
<evidence type="ECO:0000313" key="1">
    <source>
        <dbReference type="EMBL" id="EHQ28387.1"/>
    </source>
</evidence>
<keyword evidence="2" id="KW-1185">Reference proteome</keyword>
<accession>H1Y6Y0</accession>
<dbReference type="Pfam" id="PF05635">
    <property type="entry name" value="23S_rRNA_IVP"/>
    <property type="match status" value="1"/>
</dbReference>
<proteinExistence type="predicted"/>
<dbReference type="PANTHER" id="PTHR38471">
    <property type="entry name" value="FOUR HELIX BUNDLE PROTEIN"/>
    <property type="match status" value="1"/>
</dbReference>
<dbReference type="NCBIfam" id="TIGR02436">
    <property type="entry name" value="four helix bundle protein"/>
    <property type="match status" value="1"/>
</dbReference>
<dbReference type="PANTHER" id="PTHR38471:SF2">
    <property type="entry name" value="FOUR HELIX BUNDLE PROTEIN"/>
    <property type="match status" value="1"/>
</dbReference>
<organism evidence="1 2">
    <name type="scientific">Mucilaginibacter paludis DSM 18603</name>
    <dbReference type="NCBI Taxonomy" id="714943"/>
    <lineage>
        <taxon>Bacteria</taxon>
        <taxon>Pseudomonadati</taxon>
        <taxon>Bacteroidota</taxon>
        <taxon>Sphingobacteriia</taxon>
        <taxon>Sphingobacteriales</taxon>
        <taxon>Sphingobacteriaceae</taxon>
        <taxon>Mucilaginibacter</taxon>
    </lineage>
</organism>
<dbReference type="eggNOG" id="COG0399">
    <property type="taxonomic scope" value="Bacteria"/>
</dbReference>
<dbReference type="STRING" id="714943.Mucpa_4297"/>
<reference evidence="1" key="1">
    <citation type="submission" date="2011-09" db="EMBL/GenBank/DDBJ databases">
        <title>The permanent draft genome of Mucilaginibacter paludis DSM 18603.</title>
        <authorList>
            <consortium name="US DOE Joint Genome Institute (JGI-PGF)"/>
            <person name="Lucas S."/>
            <person name="Han J."/>
            <person name="Lapidus A."/>
            <person name="Bruce D."/>
            <person name="Goodwin L."/>
            <person name="Pitluck S."/>
            <person name="Peters L."/>
            <person name="Kyrpides N."/>
            <person name="Mavromatis K."/>
            <person name="Ivanova N."/>
            <person name="Mikhailova N."/>
            <person name="Held B."/>
            <person name="Detter J.C."/>
            <person name="Tapia R."/>
            <person name="Han C."/>
            <person name="Land M."/>
            <person name="Hauser L."/>
            <person name="Markowitz V."/>
            <person name="Cheng J.-F."/>
            <person name="Hugenholtz P."/>
            <person name="Woyke T."/>
            <person name="Wu D."/>
            <person name="Tindall B."/>
            <person name="Brambilla E."/>
            <person name="Klenk H.-P."/>
            <person name="Eisen J.A."/>
        </authorList>
    </citation>
    <scope>NUCLEOTIDE SEQUENCE [LARGE SCALE GENOMIC DNA]</scope>
    <source>
        <strain evidence="1">DSM 18603</strain>
    </source>
</reference>
<dbReference type="GO" id="GO:0005840">
    <property type="term" value="C:ribosome"/>
    <property type="evidence" value="ECO:0007669"/>
    <property type="project" value="UniProtKB-KW"/>
</dbReference>
<keyword evidence="1" id="KW-0687">Ribonucleoprotein</keyword>
<dbReference type="InterPro" id="IPR012657">
    <property type="entry name" value="23S_rRNA-intervening_sequence"/>
</dbReference>